<sequence>MTGTPVSDTSAEHAVPPDGMPVSAPPIAVVFGEAVLETPQDLFIPPDALRVILESFEGPLDLLLYLIRKQNLDVLDIPMARITAQYMEYIDGMRDARLELAAEYLLMAALLIEIKSRMLLPRPPAELADELEDPRAELVRRLLEYEQIKLAALELDRIPQAERDFAWLAVLVEQSAEKRLPELTVVDIRQAWLAILARAKNNRRHEIQQDELSVREQMSAILRVLAFKPFVPFDELFDPTLGVRHVVVNFIAMLELAKEGLVLISQDEAYTPIYVRQAMVPRREPATGEA</sequence>
<accession>A0A248LK08</accession>
<protein>
    <recommendedName>
        <fullName evidence="1 2">Segregation and condensation protein A</fullName>
    </recommendedName>
</protein>
<dbReference type="AlphaFoldDB" id="A0A248LK08"/>
<dbReference type="InterPro" id="IPR003768">
    <property type="entry name" value="ScpA"/>
</dbReference>
<dbReference type="HAMAP" id="MF_01805">
    <property type="entry name" value="ScpA"/>
    <property type="match status" value="1"/>
</dbReference>
<evidence type="ECO:0000313" key="3">
    <source>
        <dbReference type="EMBL" id="ASJ24992.1"/>
    </source>
</evidence>
<proteinExistence type="inferred from homology"/>
<gene>
    <name evidence="2" type="primary">scpA</name>
    <name evidence="3" type="ORF">LHGZ1_2161</name>
</gene>
<dbReference type="GO" id="GO:0005737">
    <property type="term" value="C:cytoplasm"/>
    <property type="evidence" value="ECO:0007669"/>
    <property type="project" value="UniProtKB-SubCell"/>
</dbReference>
<dbReference type="EMBL" id="CP022115">
    <property type="protein sequence ID" value="ASJ24992.1"/>
    <property type="molecule type" value="Genomic_DNA"/>
</dbReference>
<comment type="subcellular location">
    <subcellularLocation>
        <location evidence="2">Cytoplasm</location>
    </subcellularLocation>
    <text evidence="2">Associated with two foci at the outer edges of the nucleoid region in young cells, and at four foci within both cell halves in older cells.</text>
</comment>
<dbReference type="PANTHER" id="PTHR33969:SF2">
    <property type="entry name" value="SEGREGATION AND CONDENSATION PROTEIN A"/>
    <property type="match status" value="1"/>
</dbReference>
<dbReference type="Proteomes" id="UP000197424">
    <property type="component" value="Chromosome"/>
</dbReference>
<dbReference type="PANTHER" id="PTHR33969">
    <property type="entry name" value="SEGREGATION AND CONDENSATION PROTEIN A"/>
    <property type="match status" value="1"/>
</dbReference>
<dbReference type="GO" id="GO:0007059">
    <property type="term" value="P:chromosome segregation"/>
    <property type="evidence" value="ECO:0007669"/>
    <property type="project" value="UniProtKB-UniRule"/>
</dbReference>
<keyword evidence="2" id="KW-0131">Cell cycle</keyword>
<dbReference type="GO" id="GO:0051301">
    <property type="term" value="P:cell division"/>
    <property type="evidence" value="ECO:0007669"/>
    <property type="project" value="UniProtKB-KW"/>
</dbReference>
<evidence type="ECO:0000256" key="2">
    <source>
        <dbReference type="HAMAP-Rule" id="MF_01805"/>
    </source>
</evidence>
<name>A0A248LK08_9NEIS</name>
<organism evidence="3 4">
    <name type="scientific">Laribacter hongkongensis</name>
    <dbReference type="NCBI Taxonomy" id="168471"/>
    <lineage>
        <taxon>Bacteria</taxon>
        <taxon>Pseudomonadati</taxon>
        <taxon>Pseudomonadota</taxon>
        <taxon>Betaproteobacteria</taxon>
        <taxon>Neisseriales</taxon>
        <taxon>Aquaspirillaceae</taxon>
        <taxon>Laribacter</taxon>
    </lineage>
</organism>
<comment type="function">
    <text evidence="2">Participates in chromosomal partition during cell division. May act via the formation of a condensin-like complex containing Smc and ScpB that pull DNA away from mid-cell into both cell halves.</text>
</comment>
<dbReference type="GO" id="GO:0006260">
    <property type="term" value="P:DNA replication"/>
    <property type="evidence" value="ECO:0007669"/>
    <property type="project" value="UniProtKB-UniRule"/>
</dbReference>
<dbReference type="Gene3D" id="6.10.250.2410">
    <property type="match status" value="1"/>
</dbReference>
<reference evidence="4" key="1">
    <citation type="submission" date="2017-06" db="EMBL/GenBank/DDBJ databases">
        <title>Whole genome sequence of Laribacter hongkongensis LHGZ1.</title>
        <authorList>
            <person name="Chen D."/>
            <person name="Wu H."/>
            <person name="Chen J."/>
        </authorList>
    </citation>
    <scope>NUCLEOTIDE SEQUENCE [LARGE SCALE GENOMIC DNA]</scope>
    <source>
        <strain evidence="4">LHGZ1</strain>
    </source>
</reference>
<comment type="subunit">
    <text evidence="2">Component of a cohesin-like complex composed of ScpA, ScpB and the Smc homodimer, in which ScpA and ScpB bind to the head domain of Smc. The presence of the three proteins is required for the association of the complex with DNA.</text>
</comment>
<keyword evidence="2" id="KW-0159">Chromosome partition</keyword>
<comment type="similarity">
    <text evidence="2">Belongs to the ScpA family.</text>
</comment>
<keyword evidence="2" id="KW-0132">Cell division</keyword>
<evidence type="ECO:0000256" key="1">
    <source>
        <dbReference type="ARBA" id="ARBA00044777"/>
    </source>
</evidence>
<dbReference type="Pfam" id="PF02616">
    <property type="entry name" value="SMC_ScpA"/>
    <property type="match status" value="1"/>
</dbReference>
<keyword evidence="2" id="KW-0963">Cytoplasm</keyword>
<evidence type="ECO:0000313" key="4">
    <source>
        <dbReference type="Proteomes" id="UP000197424"/>
    </source>
</evidence>